<dbReference type="GO" id="GO:0000166">
    <property type="term" value="F:nucleotide binding"/>
    <property type="evidence" value="ECO:0007669"/>
    <property type="project" value="InterPro"/>
</dbReference>
<protein>
    <submittedName>
        <fullName evidence="5">Uncharacterized protein</fullName>
    </submittedName>
</protein>
<dbReference type="Pfam" id="PF22725">
    <property type="entry name" value="GFO_IDH_MocA_C3"/>
    <property type="match status" value="1"/>
</dbReference>
<evidence type="ECO:0000256" key="2">
    <source>
        <dbReference type="ARBA" id="ARBA00023002"/>
    </source>
</evidence>
<evidence type="ECO:0000259" key="3">
    <source>
        <dbReference type="Pfam" id="PF01408"/>
    </source>
</evidence>
<dbReference type="PANTHER" id="PTHR43708">
    <property type="entry name" value="CONSERVED EXPRESSED OXIDOREDUCTASE (EUROFUNG)"/>
    <property type="match status" value="1"/>
</dbReference>
<evidence type="ECO:0000313" key="5">
    <source>
        <dbReference type="EMBL" id="SVC14609.1"/>
    </source>
</evidence>
<evidence type="ECO:0000256" key="1">
    <source>
        <dbReference type="ARBA" id="ARBA00010928"/>
    </source>
</evidence>
<organism evidence="5">
    <name type="scientific">marine metagenome</name>
    <dbReference type="NCBI Taxonomy" id="408172"/>
    <lineage>
        <taxon>unclassified sequences</taxon>
        <taxon>metagenomes</taxon>
        <taxon>ecological metagenomes</taxon>
    </lineage>
</organism>
<name>A0A382JS84_9ZZZZ</name>
<accession>A0A382JS84</accession>
<dbReference type="InterPro" id="IPR036291">
    <property type="entry name" value="NAD(P)-bd_dom_sf"/>
</dbReference>
<feature type="non-terminal residue" evidence="5">
    <location>
        <position position="1"/>
    </location>
</feature>
<dbReference type="GO" id="GO:0016491">
    <property type="term" value="F:oxidoreductase activity"/>
    <property type="evidence" value="ECO:0007669"/>
    <property type="project" value="UniProtKB-KW"/>
</dbReference>
<dbReference type="PANTHER" id="PTHR43708:SF5">
    <property type="entry name" value="CONSERVED EXPRESSED OXIDOREDUCTASE (EUROFUNG)-RELATED"/>
    <property type="match status" value="1"/>
</dbReference>
<dbReference type="InterPro" id="IPR055170">
    <property type="entry name" value="GFO_IDH_MocA-like_dom"/>
</dbReference>
<feature type="domain" description="Gfo/Idh/MocA-like oxidoreductase N-terminal" evidence="3">
    <location>
        <begin position="6"/>
        <end position="119"/>
    </location>
</feature>
<dbReference type="Gene3D" id="3.30.360.10">
    <property type="entry name" value="Dihydrodipicolinate Reductase, domain 2"/>
    <property type="match status" value="1"/>
</dbReference>
<gene>
    <name evidence="5" type="ORF">METZ01_LOCUS267463</name>
</gene>
<dbReference type="SUPFAM" id="SSF55347">
    <property type="entry name" value="Glyceraldehyde-3-phosphate dehydrogenase-like, C-terminal domain"/>
    <property type="match status" value="1"/>
</dbReference>
<evidence type="ECO:0000259" key="4">
    <source>
        <dbReference type="Pfam" id="PF22725"/>
    </source>
</evidence>
<feature type="domain" description="GFO/IDH/MocA-like oxidoreductase" evidence="4">
    <location>
        <begin position="133"/>
        <end position="258"/>
    </location>
</feature>
<dbReference type="InterPro" id="IPR000683">
    <property type="entry name" value="Gfo/Idh/MocA-like_OxRdtase_N"/>
</dbReference>
<sequence>VKSYNVGILGNCCTHGAGICNMLNQREDTNVVAAYEKNSQRAEELQSVFGRQLSSSYQEVINNPDLDFVVLTCDPCDKAKLVEQAATKGLHIFLNKPLCDSLENAHRIMNAVKKNGICFVYDIPMVRLIPAFAKLIKQVNTGVYGKVMGYYHLFATNSPMDFDLKATWPERLDPPEKSGGGEMTNMGCYAIDYVVSLFGKPVNVTAKWRKNWDIYQANGVENFGQIILDYNDFFAFLDVGRLQKEYKHSNLITINFEHKTITIDANAQAIIINHLIHDYEEFIQEAVVINSVEQLINAIEHNTYPTSNIENAVAATEILMATYQSIIKKQPVNLPLTFDKNPLVS</sequence>
<dbReference type="Gene3D" id="3.40.50.720">
    <property type="entry name" value="NAD(P)-binding Rossmann-like Domain"/>
    <property type="match status" value="1"/>
</dbReference>
<comment type="similarity">
    <text evidence="1">Belongs to the Gfo/Idh/MocA family.</text>
</comment>
<dbReference type="InterPro" id="IPR051317">
    <property type="entry name" value="Gfo/Idh/MocA_oxidoreduct"/>
</dbReference>
<reference evidence="5" key="1">
    <citation type="submission" date="2018-05" db="EMBL/GenBank/DDBJ databases">
        <authorList>
            <person name="Lanie J.A."/>
            <person name="Ng W.-L."/>
            <person name="Kazmierczak K.M."/>
            <person name="Andrzejewski T.M."/>
            <person name="Davidsen T.M."/>
            <person name="Wayne K.J."/>
            <person name="Tettelin H."/>
            <person name="Glass J.I."/>
            <person name="Rusch D."/>
            <person name="Podicherti R."/>
            <person name="Tsui H.-C.T."/>
            <person name="Winkler M.E."/>
        </authorList>
    </citation>
    <scope>NUCLEOTIDE SEQUENCE</scope>
</reference>
<dbReference type="Pfam" id="PF01408">
    <property type="entry name" value="GFO_IDH_MocA"/>
    <property type="match status" value="1"/>
</dbReference>
<dbReference type="EMBL" id="UINC01075936">
    <property type="protein sequence ID" value="SVC14609.1"/>
    <property type="molecule type" value="Genomic_DNA"/>
</dbReference>
<keyword evidence="2" id="KW-0560">Oxidoreductase</keyword>
<dbReference type="SUPFAM" id="SSF51735">
    <property type="entry name" value="NAD(P)-binding Rossmann-fold domains"/>
    <property type="match status" value="1"/>
</dbReference>
<dbReference type="AlphaFoldDB" id="A0A382JS84"/>
<proteinExistence type="inferred from homology"/>